<dbReference type="InParanoid" id="A0A1V9X732"/>
<accession>A0A1V9X732</accession>
<dbReference type="GO" id="GO:0005615">
    <property type="term" value="C:extracellular space"/>
    <property type="evidence" value="ECO:0007669"/>
    <property type="project" value="TreeGrafter"/>
</dbReference>
<name>A0A1V9X732_9ACAR</name>
<dbReference type="EMBL" id="MNPL01022145">
    <property type="protein sequence ID" value="OQR69082.1"/>
    <property type="molecule type" value="Genomic_DNA"/>
</dbReference>
<reference evidence="2 3" key="1">
    <citation type="journal article" date="2017" name="Gigascience">
        <title>Draft genome of the honey bee ectoparasitic mite, Tropilaelaps mercedesae, is shaped by the parasitic life history.</title>
        <authorList>
            <person name="Dong X."/>
            <person name="Armstrong S.D."/>
            <person name="Xia D."/>
            <person name="Makepeace B.L."/>
            <person name="Darby A.C."/>
            <person name="Kadowaki T."/>
        </authorList>
    </citation>
    <scope>NUCLEOTIDE SEQUENCE [LARGE SCALE GENOMIC DNA]</scope>
    <source>
        <strain evidence="2">Wuxi-XJTLU</strain>
    </source>
</reference>
<feature type="domain" description="FAS1" evidence="1">
    <location>
        <begin position="172"/>
        <end position="325"/>
    </location>
</feature>
<dbReference type="InterPro" id="IPR050904">
    <property type="entry name" value="Adhesion/Biosynth-related"/>
</dbReference>
<dbReference type="Proteomes" id="UP000192247">
    <property type="component" value="Unassembled WGS sequence"/>
</dbReference>
<dbReference type="OrthoDB" id="286301at2759"/>
<organism evidence="2 3">
    <name type="scientific">Tropilaelaps mercedesae</name>
    <dbReference type="NCBI Taxonomy" id="418985"/>
    <lineage>
        <taxon>Eukaryota</taxon>
        <taxon>Metazoa</taxon>
        <taxon>Ecdysozoa</taxon>
        <taxon>Arthropoda</taxon>
        <taxon>Chelicerata</taxon>
        <taxon>Arachnida</taxon>
        <taxon>Acari</taxon>
        <taxon>Parasitiformes</taxon>
        <taxon>Mesostigmata</taxon>
        <taxon>Gamasina</taxon>
        <taxon>Dermanyssoidea</taxon>
        <taxon>Laelapidae</taxon>
        <taxon>Tropilaelaps</taxon>
    </lineage>
</organism>
<dbReference type="SMART" id="SM00554">
    <property type="entry name" value="FAS1"/>
    <property type="match status" value="1"/>
</dbReference>
<dbReference type="Pfam" id="PF02469">
    <property type="entry name" value="Fasciclin"/>
    <property type="match status" value="2"/>
</dbReference>
<evidence type="ECO:0000313" key="3">
    <source>
        <dbReference type="Proteomes" id="UP000192247"/>
    </source>
</evidence>
<dbReference type="Gene3D" id="2.30.180.10">
    <property type="entry name" value="FAS1 domain"/>
    <property type="match status" value="2"/>
</dbReference>
<gene>
    <name evidence="2" type="ORF">BIW11_04437</name>
</gene>
<proteinExistence type="predicted"/>
<evidence type="ECO:0000313" key="2">
    <source>
        <dbReference type="EMBL" id="OQR69082.1"/>
    </source>
</evidence>
<keyword evidence="3" id="KW-1185">Reference proteome</keyword>
<dbReference type="PANTHER" id="PTHR10900">
    <property type="entry name" value="PERIOSTIN-RELATED"/>
    <property type="match status" value="1"/>
</dbReference>
<feature type="domain" description="FAS1" evidence="1">
    <location>
        <begin position="87"/>
        <end position="169"/>
    </location>
</feature>
<dbReference type="InterPro" id="IPR036378">
    <property type="entry name" value="FAS1_dom_sf"/>
</dbReference>
<dbReference type="InterPro" id="IPR000782">
    <property type="entry name" value="FAS1_domain"/>
</dbReference>
<dbReference type="SUPFAM" id="SSF82153">
    <property type="entry name" value="FAS1 domain"/>
    <property type="match status" value="2"/>
</dbReference>
<dbReference type="PROSITE" id="PS50213">
    <property type="entry name" value="FAS1"/>
    <property type="match status" value="2"/>
</dbReference>
<protein>
    <submittedName>
        <fullName evidence="2">Embryo cathepsin L-associated protein-like</fullName>
    </submittedName>
</protein>
<dbReference type="AlphaFoldDB" id="A0A1V9X732"/>
<dbReference type="GO" id="GO:0016236">
    <property type="term" value="P:macroautophagy"/>
    <property type="evidence" value="ECO:0007669"/>
    <property type="project" value="TreeGrafter"/>
</dbReference>
<evidence type="ECO:0000259" key="1">
    <source>
        <dbReference type="PROSITE" id="PS50213"/>
    </source>
</evidence>
<comment type="caution">
    <text evidence="2">The sequence shown here is derived from an EMBL/GenBank/DDBJ whole genome shotgun (WGS) entry which is preliminary data.</text>
</comment>
<sequence length="335" mass="37430">MATLPTTITITTSTTASAQMKPIVTHRPPMATRSPMKRDSCVVEPPFCPSCLSKLSSSEPWFPYPPPLFIPNACSRCGTLQVILNRLPEEVTVFSDILKLASFGEIVDFNELLNDADGQMTLLAPSDAAFTYLPVSVDDLKQRLVRSPNEMRRFVLYHLLPGYVTSRDFKPNAWIATCLFDKSIYVNTDKFASWYRMFARVPKHDMVTVFAPTNAAFERIAPSIRKNLAKNDVLKARSVQKHIVPGLWFSSSMPSSGTVLTPMDGVSVTCMTVKYEFDDSHKRNKYQPQIALYTADKVLTFGSSRVIASDQFATNGVIHIVDKLHTDQLELCGFS</sequence>
<dbReference type="PANTHER" id="PTHR10900:SF122">
    <property type="entry name" value="FAS1 DOMAIN-CONTAINING PROTEIN"/>
    <property type="match status" value="1"/>
</dbReference>